<reference evidence="2 3" key="1">
    <citation type="submission" date="2024-09" db="EMBL/GenBank/DDBJ databases">
        <title>Laminarin stimulates single cell rates of sulfate reduction while oxygen inhibits transcriptomic activity in coastal marine sediment.</title>
        <authorList>
            <person name="Lindsay M."/>
            <person name="Orcutt B."/>
            <person name="Emerson D."/>
            <person name="Stepanauskas R."/>
            <person name="D'Angelo T."/>
        </authorList>
    </citation>
    <scope>NUCLEOTIDE SEQUENCE [LARGE SCALE GENOMIC DNA]</scope>
    <source>
        <strain evidence="2">SAG AM-311-K15</strain>
    </source>
</reference>
<keyword evidence="3" id="KW-1185">Reference proteome</keyword>
<dbReference type="PROSITE" id="PS51257">
    <property type="entry name" value="PROKAR_LIPOPROTEIN"/>
    <property type="match status" value="1"/>
</dbReference>
<comment type="caution">
    <text evidence="2">The sequence shown here is derived from an EMBL/GenBank/DDBJ whole genome shotgun (WGS) entry which is preliminary data.</text>
</comment>
<accession>A0ABV6Z2H2</accession>
<feature type="compositionally biased region" description="Polar residues" evidence="1">
    <location>
        <begin position="157"/>
        <end position="166"/>
    </location>
</feature>
<dbReference type="Proteomes" id="UP001594351">
    <property type="component" value="Unassembled WGS sequence"/>
</dbReference>
<proteinExistence type="predicted"/>
<evidence type="ECO:0000313" key="2">
    <source>
        <dbReference type="EMBL" id="MFC1852654.1"/>
    </source>
</evidence>
<feature type="region of interest" description="Disordered" evidence="1">
    <location>
        <begin position="157"/>
        <end position="184"/>
    </location>
</feature>
<evidence type="ECO:0000256" key="1">
    <source>
        <dbReference type="SAM" id="MobiDB-lite"/>
    </source>
</evidence>
<evidence type="ECO:0008006" key="4">
    <source>
        <dbReference type="Google" id="ProtNLM"/>
    </source>
</evidence>
<organism evidence="2 3">
    <name type="scientific">candidate division CSSED10-310 bacterium</name>
    <dbReference type="NCBI Taxonomy" id="2855610"/>
    <lineage>
        <taxon>Bacteria</taxon>
        <taxon>Bacteria division CSSED10-310</taxon>
    </lineage>
</organism>
<evidence type="ECO:0000313" key="3">
    <source>
        <dbReference type="Proteomes" id="UP001594351"/>
    </source>
</evidence>
<name>A0ABV6Z2H2_UNCC1</name>
<protein>
    <recommendedName>
        <fullName evidence="4">Lipoprotein</fullName>
    </recommendedName>
</protein>
<gene>
    <name evidence="2" type="ORF">ACFL27_20845</name>
</gene>
<sequence>MKRLLIFNVIVVILGLFIGCVSMNKLSVPPAVLDLNPELDCQQFANPDSYNLKGELLQIEEKTYLIILLDPGYRLRSNPWVELKGGFAIYEGKRDKMYYFTLGKLVKSEEIGLFGFETNLRVTNHSGNTDYENRVFRLVRKEGSTCLLMYPVSNPNFQNATRPEGTQSDHREKEVTKKKSVEPS</sequence>
<feature type="compositionally biased region" description="Basic and acidic residues" evidence="1">
    <location>
        <begin position="167"/>
        <end position="184"/>
    </location>
</feature>
<dbReference type="EMBL" id="JBHPBY010000345">
    <property type="protein sequence ID" value="MFC1852654.1"/>
    <property type="molecule type" value="Genomic_DNA"/>
</dbReference>